<reference evidence="10" key="1">
    <citation type="submission" date="2021-03" db="EMBL/GenBank/DDBJ databases">
        <title>Comparative genomics and phylogenomic investigation of the class Geoglossomycetes provide insights into ecological specialization and systematics.</title>
        <authorList>
            <person name="Melie T."/>
            <person name="Pirro S."/>
            <person name="Miller A.N."/>
            <person name="Quandt A."/>
        </authorList>
    </citation>
    <scope>NUCLEOTIDE SEQUENCE</scope>
    <source>
        <strain evidence="10">GBOQ0MN5Z8</strain>
    </source>
</reference>
<dbReference type="InterPro" id="IPR036026">
    <property type="entry name" value="Seven-hairpin_glycosidases"/>
</dbReference>
<comment type="similarity">
    <text evidence="3 9">Belongs to the glycosyl hydrolase 47 family.</text>
</comment>
<comment type="cofactor">
    <cofactor evidence="1 7">
        <name>Ca(2+)</name>
        <dbReference type="ChEBI" id="CHEBI:29108"/>
    </cofactor>
</comment>
<feature type="active site" description="Proton donor" evidence="6">
    <location>
        <position position="426"/>
    </location>
</feature>
<dbReference type="AlphaFoldDB" id="A0A9P8I236"/>
<evidence type="ECO:0000256" key="1">
    <source>
        <dbReference type="ARBA" id="ARBA00001913"/>
    </source>
</evidence>
<feature type="active site" evidence="6">
    <location>
        <position position="311"/>
    </location>
</feature>
<evidence type="ECO:0000313" key="11">
    <source>
        <dbReference type="Proteomes" id="UP000698800"/>
    </source>
</evidence>
<evidence type="ECO:0000256" key="5">
    <source>
        <dbReference type="ARBA" id="ARBA00023157"/>
    </source>
</evidence>
<dbReference type="GO" id="GO:0005783">
    <property type="term" value="C:endoplasmic reticulum"/>
    <property type="evidence" value="ECO:0007669"/>
    <property type="project" value="TreeGrafter"/>
</dbReference>
<gene>
    <name evidence="10" type="ORF">FGG08_003718</name>
</gene>
<dbReference type="FunFam" id="1.50.10.10:FF:000037">
    <property type="entry name" value="alpha-1,2-Mannosidase"/>
    <property type="match status" value="1"/>
</dbReference>
<dbReference type="GO" id="GO:0005975">
    <property type="term" value="P:carbohydrate metabolic process"/>
    <property type="evidence" value="ECO:0007669"/>
    <property type="project" value="InterPro"/>
</dbReference>
<evidence type="ECO:0000256" key="6">
    <source>
        <dbReference type="PIRSR" id="PIRSR601382-1"/>
    </source>
</evidence>
<proteinExistence type="inferred from homology"/>
<dbReference type="PANTHER" id="PTHR11742">
    <property type="entry name" value="MANNOSYL-OLIGOSACCHARIDE ALPHA-1,2-MANNOSIDASE-RELATED"/>
    <property type="match status" value="1"/>
</dbReference>
<organism evidence="10 11">
    <name type="scientific">Glutinoglossum americanum</name>
    <dbReference type="NCBI Taxonomy" id="1670608"/>
    <lineage>
        <taxon>Eukaryota</taxon>
        <taxon>Fungi</taxon>
        <taxon>Dikarya</taxon>
        <taxon>Ascomycota</taxon>
        <taxon>Pezizomycotina</taxon>
        <taxon>Geoglossomycetes</taxon>
        <taxon>Geoglossales</taxon>
        <taxon>Geoglossaceae</taxon>
        <taxon>Glutinoglossum</taxon>
    </lineage>
</organism>
<dbReference type="InterPro" id="IPR012341">
    <property type="entry name" value="6hp_glycosidase-like_sf"/>
</dbReference>
<dbReference type="PANTHER" id="PTHR11742:SF49">
    <property type="entry name" value="ALPHA-1,2-MANNOSIDASE"/>
    <property type="match status" value="1"/>
</dbReference>
<keyword evidence="7" id="KW-0106">Calcium</keyword>
<dbReference type="GO" id="GO:0004571">
    <property type="term" value="F:mannosyl-oligosaccharide 1,2-alpha-mannosidase activity"/>
    <property type="evidence" value="ECO:0007669"/>
    <property type="project" value="InterPro"/>
</dbReference>
<dbReference type="Pfam" id="PF01532">
    <property type="entry name" value="Glyco_hydro_47"/>
    <property type="match status" value="1"/>
</dbReference>
<dbReference type="InterPro" id="IPR050749">
    <property type="entry name" value="Glycosyl_Hydrolase_47"/>
</dbReference>
<evidence type="ECO:0000256" key="7">
    <source>
        <dbReference type="PIRSR" id="PIRSR601382-2"/>
    </source>
</evidence>
<dbReference type="EMBL" id="JAGHQL010000067">
    <property type="protein sequence ID" value="KAH0541835.1"/>
    <property type="molecule type" value="Genomic_DNA"/>
</dbReference>
<dbReference type="GO" id="GO:0005509">
    <property type="term" value="F:calcium ion binding"/>
    <property type="evidence" value="ECO:0007669"/>
    <property type="project" value="InterPro"/>
</dbReference>
<keyword evidence="7" id="KW-0479">Metal-binding</keyword>
<dbReference type="GO" id="GO:0036503">
    <property type="term" value="P:ERAD pathway"/>
    <property type="evidence" value="ECO:0007669"/>
    <property type="project" value="UniProtKB-ARBA"/>
</dbReference>
<dbReference type="InterPro" id="IPR001382">
    <property type="entry name" value="Glyco_hydro_47"/>
</dbReference>
<sequence length="598" mass="67918">MPPVKRFTVLLVFTALALFTLYRLKPPSSYKFAPHRPPLDDGRFHWETRSQLHPVSSMIPLPTGKKVEIPRIQFKFPPEDTEARKLREERQKAVKETFVHTWKGYKEHAWLRDELTPISGGNRSTFGGWAATLVDSLDTLWLMDLREDFAAAVAAVREIDFTNAESEKINVFETTIRYLGGFLAAYDVSGGRYPVLLEKAREVGEMLYAAFDTPNRMPVARWDWMGAALGNEQEALEKTLLAEIGSLSLEFTRLSQLTRDPKFFDAVQRITDQLAAQQMDTKLPGMWPIIVNARTGNFTDGGFFTVGAMADSAYEYFTKEYLLLNGRSPQYRDLYERFLPAANQSLLFRPLTPSNLPILFPGGLAISTPTDHTLSPHCEHLACFAGGMVALGSKVFDRPQDMEIAKGLVQGCVWAYESMPSGIMPESFEAVRCEATEDGAECRWNEGRWLGAVAKKVVEDEEERGVESTIGSVEEKARKRIEDYKLVPGMYDIGDRRYILRPETIESLFILYRLTGDPALPHTAWRMFQAIQKHTRTEFGHAALSDVTVPDPPKDDSMESFWTAETLKYFWLMFSESRVVGLDEWVFNTEAHPFRREG</sequence>
<evidence type="ECO:0000256" key="2">
    <source>
        <dbReference type="ARBA" id="ARBA00004922"/>
    </source>
</evidence>
<dbReference type="EC" id="3.2.1.-" evidence="9"/>
<comment type="pathway">
    <text evidence="2">Protein modification; protein glycosylation.</text>
</comment>
<name>A0A9P8I236_9PEZI</name>
<dbReference type="Gene3D" id="1.50.10.10">
    <property type="match status" value="1"/>
</dbReference>
<protein>
    <recommendedName>
        <fullName evidence="9">alpha-1,2-Mannosidase</fullName>
        <ecNumber evidence="9">3.2.1.-</ecNumber>
    </recommendedName>
</protein>
<evidence type="ECO:0000256" key="4">
    <source>
        <dbReference type="ARBA" id="ARBA00022801"/>
    </source>
</evidence>
<keyword evidence="11" id="KW-1185">Reference proteome</keyword>
<dbReference type="OrthoDB" id="8118055at2759"/>
<dbReference type="SUPFAM" id="SSF48225">
    <property type="entry name" value="Seven-hairpin glycosidases"/>
    <property type="match status" value="1"/>
</dbReference>
<feature type="disulfide bond" evidence="8">
    <location>
        <begin position="383"/>
        <end position="412"/>
    </location>
</feature>
<comment type="caution">
    <text evidence="10">The sequence shown here is derived from an EMBL/GenBank/DDBJ whole genome shotgun (WGS) entry which is preliminary data.</text>
</comment>
<keyword evidence="4 9" id="KW-0378">Hydrolase</keyword>
<dbReference type="GO" id="GO:0016020">
    <property type="term" value="C:membrane"/>
    <property type="evidence" value="ECO:0007669"/>
    <property type="project" value="InterPro"/>
</dbReference>
<accession>A0A9P8I236</accession>
<feature type="binding site" evidence="7">
    <location>
        <position position="589"/>
    </location>
    <ligand>
        <name>Ca(2+)</name>
        <dbReference type="ChEBI" id="CHEBI:29108"/>
    </ligand>
</feature>
<keyword evidence="9" id="KW-0326">Glycosidase</keyword>
<evidence type="ECO:0000256" key="9">
    <source>
        <dbReference type="RuleBase" id="RU361193"/>
    </source>
</evidence>
<evidence type="ECO:0000256" key="8">
    <source>
        <dbReference type="PIRSR" id="PIRSR601382-3"/>
    </source>
</evidence>
<evidence type="ECO:0000256" key="3">
    <source>
        <dbReference type="ARBA" id="ARBA00007658"/>
    </source>
</evidence>
<dbReference type="Proteomes" id="UP000698800">
    <property type="component" value="Unassembled WGS sequence"/>
</dbReference>
<evidence type="ECO:0000313" key="10">
    <source>
        <dbReference type="EMBL" id="KAH0541835.1"/>
    </source>
</evidence>
<feature type="active site" description="Proton donor" evidence="6">
    <location>
        <position position="173"/>
    </location>
</feature>
<keyword evidence="5 8" id="KW-1015">Disulfide bond</keyword>
<dbReference type="PRINTS" id="PR00747">
    <property type="entry name" value="GLYHDRLASE47"/>
</dbReference>
<feature type="active site" evidence="6">
    <location>
        <position position="503"/>
    </location>
</feature>